<dbReference type="AlphaFoldDB" id="A0A0R3QQC0"/>
<gene>
    <name evidence="1" type="ORF">BTMF_LOCUS7956</name>
</gene>
<accession>A0A0R3QQC0</accession>
<protein>
    <submittedName>
        <fullName evidence="1 3">Uncharacterized protein</fullName>
    </submittedName>
</protein>
<dbReference type="WBParaSite" id="BTMF_0000990501-mRNA-1">
    <property type="protein sequence ID" value="BTMF_0000990501-mRNA-1"/>
    <property type="gene ID" value="BTMF_0000990501"/>
</dbReference>
<evidence type="ECO:0000313" key="3">
    <source>
        <dbReference type="WBParaSite" id="BTMF_0000990501-mRNA-1"/>
    </source>
</evidence>
<sequence>MSPLEVSPRRRTNFAAVDDISDAISDCRCEFIEVIDKLIPASNLSYNIEKKKNEENFQLQSSFCITEIKQKNILRG</sequence>
<keyword evidence="2" id="KW-1185">Reference proteome</keyword>
<name>A0A0R3QQC0_9BILA</name>
<evidence type="ECO:0000313" key="2">
    <source>
        <dbReference type="Proteomes" id="UP000280834"/>
    </source>
</evidence>
<dbReference type="Proteomes" id="UP000280834">
    <property type="component" value="Unassembled WGS sequence"/>
</dbReference>
<dbReference type="EMBL" id="UZAG01016174">
    <property type="protein sequence ID" value="VDO26443.1"/>
    <property type="molecule type" value="Genomic_DNA"/>
</dbReference>
<reference evidence="3" key="1">
    <citation type="submission" date="2017-02" db="UniProtKB">
        <authorList>
            <consortium name="WormBaseParasite"/>
        </authorList>
    </citation>
    <scope>IDENTIFICATION</scope>
</reference>
<organism evidence="3">
    <name type="scientific">Brugia timori</name>
    <dbReference type="NCBI Taxonomy" id="42155"/>
    <lineage>
        <taxon>Eukaryota</taxon>
        <taxon>Metazoa</taxon>
        <taxon>Ecdysozoa</taxon>
        <taxon>Nematoda</taxon>
        <taxon>Chromadorea</taxon>
        <taxon>Rhabditida</taxon>
        <taxon>Spirurina</taxon>
        <taxon>Spiruromorpha</taxon>
        <taxon>Filarioidea</taxon>
        <taxon>Onchocercidae</taxon>
        <taxon>Brugia</taxon>
    </lineage>
</organism>
<reference evidence="1 2" key="2">
    <citation type="submission" date="2018-11" db="EMBL/GenBank/DDBJ databases">
        <authorList>
            <consortium name="Pathogen Informatics"/>
        </authorList>
    </citation>
    <scope>NUCLEOTIDE SEQUENCE [LARGE SCALE GENOMIC DNA]</scope>
</reference>
<proteinExistence type="predicted"/>
<evidence type="ECO:0000313" key="1">
    <source>
        <dbReference type="EMBL" id="VDO26443.1"/>
    </source>
</evidence>